<protein>
    <recommendedName>
        <fullName evidence="2">RAVE complex protein Rav1 C-terminal domain-containing protein</fullName>
    </recommendedName>
</protein>
<gene>
    <name evidence="3" type="ORF">SPSK_00199</name>
</gene>
<feature type="domain" description="RAVE complex protein Rav1 C-terminal" evidence="2">
    <location>
        <begin position="614"/>
        <end position="1249"/>
    </location>
</feature>
<dbReference type="GeneID" id="27662454"/>
<evidence type="ECO:0000259" key="2">
    <source>
        <dbReference type="Pfam" id="PF12234"/>
    </source>
</evidence>
<comment type="caution">
    <text evidence="3">The sequence shown here is derived from an EMBL/GenBank/DDBJ whole genome shotgun (WGS) entry which is preliminary data.</text>
</comment>
<dbReference type="InterPro" id="IPR015943">
    <property type="entry name" value="WD40/YVTN_repeat-like_dom_sf"/>
</dbReference>
<dbReference type="SUPFAM" id="SSF50978">
    <property type="entry name" value="WD40 repeat-like"/>
    <property type="match status" value="1"/>
</dbReference>
<accession>A0A0F2M459</accession>
<evidence type="ECO:0000313" key="3">
    <source>
        <dbReference type="EMBL" id="KJR83889.1"/>
    </source>
</evidence>
<dbReference type="Gene3D" id="2.130.10.10">
    <property type="entry name" value="YVTN repeat-like/Quinoprotein amine dehydrogenase"/>
    <property type="match status" value="2"/>
</dbReference>
<reference evidence="3 4" key="1">
    <citation type="journal article" date="2014" name="BMC Genomics">
        <title>Comparative genomics of the major fungal agents of human and animal Sporotrichosis: Sporothrix schenckii and Sporothrix brasiliensis.</title>
        <authorList>
            <person name="Teixeira M.M."/>
            <person name="de Almeida L.G."/>
            <person name="Kubitschek-Barreira P."/>
            <person name="Alves F.L."/>
            <person name="Kioshima E.S."/>
            <person name="Abadio A.K."/>
            <person name="Fernandes L."/>
            <person name="Derengowski L.S."/>
            <person name="Ferreira K.S."/>
            <person name="Souza R.C."/>
            <person name="Ruiz J.C."/>
            <person name="de Andrade N.C."/>
            <person name="Paes H.C."/>
            <person name="Nicola A.M."/>
            <person name="Albuquerque P."/>
            <person name="Gerber A.L."/>
            <person name="Martins V.P."/>
            <person name="Peconick L.D."/>
            <person name="Neto A.V."/>
            <person name="Chaucanez C.B."/>
            <person name="Silva P.A."/>
            <person name="Cunha O.L."/>
            <person name="de Oliveira F.F."/>
            <person name="dos Santos T.C."/>
            <person name="Barros A.L."/>
            <person name="Soares M.A."/>
            <person name="de Oliveira L.M."/>
            <person name="Marini M.M."/>
            <person name="Villalobos-Duno H."/>
            <person name="Cunha M.M."/>
            <person name="de Hoog S."/>
            <person name="da Silveira J.F."/>
            <person name="Henrissat B."/>
            <person name="Nino-Vega G.A."/>
            <person name="Cisalpino P.S."/>
            <person name="Mora-Montes H.M."/>
            <person name="Almeida S.R."/>
            <person name="Stajich J.E."/>
            <person name="Lopes-Bezerra L.M."/>
            <person name="Vasconcelos A.T."/>
            <person name="Felipe M.S."/>
        </authorList>
    </citation>
    <scope>NUCLEOTIDE SEQUENCE [LARGE SCALE GENOMIC DNA]</scope>
    <source>
        <strain evidence="3 4">1099-18</strain>
    </source>
</reference>
<dbReference type="VEuPathDB" id="FungiDB:SPSK_00199"/>
<dbReference type="InterPro" id="IPR022033">
    <property type="entry name" value="Rav1p_C"/>
</dbReference>
<dbReference type="KEGG" id="ssck:SPSK_00199"/>
<feature type="region of interest" description="Disordered" evidence="1">
    <location>
        <begin position="1299"/>
        <end position="1326"/>
    </location>
</feature>
<dbReference type="GO" id="GO:0007035">
    <property type="term" value="P:vacuolar acidification"/>
    <property type="evidence" value="ECO:0007669"/>
    <property type="project" value="TreeGrafter"/>
</dbReference>
<dbReference type="GO" id="GO:0043291">
    <property type="term" value="C:RAVE complex"/>
    <property type="evidence" value="ECO:0007669"/>
    <property type="project" value="TreeGrafter"/>
</dbReference>
<dbReference type="Pfam" id="PF12234">
    <property type="entry name" value="Rav1p_C"/>
    <property type="match status" value="1"/>
</dbReference>
<dbReference type="OrthoDB" id="342131at2759"/>
<dbReference type="PANTHER" id="PTHR13950">
    <property type="entry name" value="RABCONNECTIN-RELATED"/>
    <property type="match status" value="1"/>
</dbReference>
<dbReference type="InterPro" id="IPR052208">
    <property type="entry name" value="DmX-like/RAVE_component"/>
</dbReference>
<dbReference type="InterPro" id="IPR001680">
    <property type="entry name" value="WD40_rpt"/>
</dbReference>
<dbReference type="RefSeq" id="XP_016586565.1">
    <property type="nucleotide sequence ID" value="XM_016727177.1"/>
</dbReference>
<name>A0A0F2M459_SPOSC</name>
<sequence>MKAVLPGKPEPRLQALASGLWRSQRVIQTIYDDDVTPLEAVAFDETSGRIATCTDTTVRVYQPAGVPEEPLRWVLQCTFVPSIRPLDSSHRDSAKIDRFPMVLSWGASRELIVGHRTLALYHTGPSPVCLWRKPLGNVVQRVCFSYDSSYIACVGYTDRLIKVWRRLNFGSDNVGFDFFYLRHPEPVTNLQWRAPYHVGHTIDHVLYTFCVDNILRIWTKADVHSTTQQQLFLRGEVDLAASLHFAALDNSAFAGEVQWAFIIPGRDLSAATERAVQERDETSEKNTGALQHLVDIANRSSEVCIVLDARGALAAISLENPDSKSPKTNDTYTITHLTSPDLDFSHSLGSPPTLHTNHVEIYTFCDNSKGHLHLLLHYFTGTIDIYEANVALVFNETSSGPRLWHKSTWSGHSGPIRKMVRNFSGGAVVSRTHNGEGTVWSHTHGNKGTPLSPNAVLMEEKPIRRICVLRKGRFVVFLFDSSLAVWDCRSGVPTLLGHCDYTISGKPLCLLVLPRERAQDGSVAHIATVTSENHGVVWEVVLPKPTTEIPPHQQNVEVKGQNLSSVSEYCRFDLGDAGKLAYMLPVDPAGANPIISGFLDVFARDVAISYTETGRIEFWTARLNHSSKRVEWLSTSSMETGIRSPSLVSGSTRKKAALVNDRRSVVTIWDIQGAQLEYESSFESHDTVQDLDWTSTPDSQSILAVGFPHRVLLLSQLRYDYLNKGPAWAVVRVIDIRGQTPHPIGDSTWLGDGDFVIGAGNQLLVHDRMYSIPNALVAGLRLPQSRTRNDLFDVVQRLNGPLPVFHPQFLSQCMLAGKNELVQQILMSLHNVLKLSVQGDAVDDYLGIELEQFYKGGQKTMSREKEKNSKASLITRDLSIDDDSDVFTESVAQAISEKLTTFPLPQLSGHEQIQLMDIVECAGLLEKQRRSMDGNGARYMLFFRQHALRKGRTNEIHIGWREFCWAFHSTSQDILVDFVSRQHHGSLVWEHARESGMFMWLTDNSAVKTQFEVIARNEYAKSELKNPVDCSLFYLALKKKAVLQGLWRMASWNREQGATQRLLSNNFEERKWKTTALKNAYALMSKRRFEYAAAFFLLADRLQDAMNVCFNQLQDLQLAVSIARVYEGDQGPVLMRFLEEVVLNVAAQEGNRWLASWAFWMLRRKDMSVRALITPVYTLIETPCSPDIKSKLFLTDDPALVVLYGQLRQKTLQTLRGVSKVTPRAEWELVLHSARLYGRMGCDLLGVDLVRNWEFLLAGPSSSMVQNDVRPLQMLRRRSSLVVADLPLSHIAEQLPADLNSDGAPKMAPSVFEEPDPNSLLDSFGF</sequence>
<evidence type="ECO:0000256" key="1">
    <source>
        <dbReference type="SAM" id="MobiDB-lite"/>
    </source>
</evidence>
<dbReference type="Proteomes" id="UP000033710">
    <property type="component" value="Unassembled WGS sequence"/>
</dbReference>
<dbReference type="InterPro" id="IPR036322">
    <property type="entry name" value="WD40_repeat_dom_sf"/>
</dbReference>
<proteinExistence type="predicted"/>
<reference evidence="3 4" key="2">
    <citation type="journal article" date="2015" name="Eukaryot. Cell">
        <title>Asexual propagation of a virulent clone complex in a human and feline outbreak of sporotrichosis.</title>
        <authorList>
            <person name="Teixeira Mde M."/>
            <person name="Rodrigues A.M."/>
            <person name="Tsui C.K."/>
            <person name="de Almeida L.G."/>
            <person name="Van Diepeningen A.D."/>
            <person name="van den Ende B.G."/>
            <person name="Fernandes G.F."/>
            <person name="Kano R."/>
            <person name="Hamelin R.C."/>
            <person name="Lopes-Bezerra L.M."/>
            <person name="Vasconcelos A.T."/>
            <person name="de Hoog S."/>
            <person name="de Camargo Z.P."/>
            <person name="Felipe M.S."/>
        </authorList>
    </citation>
    <scope>NUCLEOTIDE SEQUENCE [LARGE SCALE GENOMIC DNA]</scope>
    <source>
        <strain evidence="3 4">1099-18</strain>
    </source>
</reference>
<dbReference type="SMART" id="SM00320">
    <property type="entry name" value="WD40"/>
    <property type="match status" value="4"/>
</dbReference>
<dbReference type="PANTHER" id="PTHR13950:SF9">
    <property type="entry name" value="RABCONNECTIN-3A"/>
    <property type="match status" value="1"/>
</dbReference>
<organism evidence="3 4">
    <name type="scientific">Sporothrix schenckii 1099-18</name>
    <dbReference type="NCBI Taxonomy" id="1397361"/>
    <lineage>
        <taxon>Eukaryota</taxon>
        <taxon>Fungi</taxon>
        <taxon>Dikarya</taxon>
        <taxon>Ascomycota</taxon>
        <taxon>Pezizomycotina</taxon>
        <taxon>Sordariomycetes</taxon>
        <taxon>Sordariomycetidae</taxon>
        <taxon>Ophiostomatales</taxon>
        <taxon>Ophiostomataceae</taxon>
        <taxon>Sporothrix</taxon>
    </lineage>
</organism>
<dbReference type="EMBL" id="AXCR01000008">
    <property type="protein sequence ID" value="KJR83889.1"/>
    <property type="molecule type" value="Genomic_DNA"/>
</dbReference>
<evidence type="ECO:0000313" key="4">
    <source>
        <dbReference type="Proteomes" id="UP000033710"/>
    </source>
</evidence>